<dbReference type="RefSeq" id="WP_068210300.1">
    <property type="nucleotide sequence ID" value="NZ_CP047186.1"/>
</dbReference>
<keyword evidence="3" id="KW-1185">Reference proteome</keyword>
<organism evidence="1 3">
    <name type="scientific">Rathayibacter tanaceti</name>
    <dbReference type="NCBI Taxonomy" id="1671680"/>
    <lineage>
        <taxon>Bacteria</taxon>
        <taxon>Bacillati</taxon>
        <taxon>Actinomycetota</taxon>
        <taxon>Actinomycetes</taxon>
        <taxon>Micrococcales</taxon>
        <taxon>Microbacteriaceae</taxon>
        <taxon>Rathayibacter</taxon>
    </lineage>
</organism>
<evidence type="ECO:0000313" key="1">
    <source>
        <dbReference type="EMBL" id="KZX21359.1"/>
    </source>
</evidence>
<dbReference type="Proteomes" id="UP000465031">
    <property type="component" value="Chromosome"/>
</dbReference>
<reference evidence="1 3" key="1">
    <citation type="submission" date="2015-08" db="EMBL/GenBank/DDBJ databases">
        <title>Draft Genome Sequence of Rathayibacter sp. Strain VKM Ac-2596 Isolated from Leaf Gall Induced by Plant-Parasitic Nematodes.</title>
        <authorList>
            <person name="Vasilenko O.V."/>
            <person name="Starodumova I.P."/>
            <person name="Tarlachkov S.V."/>
            <person name="Dorofeeva L.V."/>
            <person name="Evtushenko L.I."/>
        </authorList>
    </citation>
    <scope>NUCLEOTIDE SEQUENCE [LARGE SCALE GENOMIC DNA]</scope>
    <source>
        <strain evidence="1 3">VKM Ac-2596</strain>
    </source>
</reference>
<name>A0A162GHR4_9MICO</name>
<sequence>MSSTTAESLIAGYRSYAVQAPDLSGTTEAAPAATPGVLSFIAASTVACGTAISVVGGSVVGTTVNAGC</sequence>
<dbReference type="EMBL" id="CP047186">
    <property type="protein sequence ID" value="QHC54388.1"/>
    <property type="molecule type" value="Genomic_DNA"/>
</dbReference>
<dbReference type="KEGG" id="rte:GSU10_01045"/>
<proteinExistence type="predicted"/>
<protein>
    <submittedName>
        <fullName evidence="1">Uncharacterized protein</fullName>
    </submittedName>
</protein>
<dbReference type="AlphaFoldDB" id="A0A162GHR4"/>
<reference evidence="2" key="3">
    <citation type="submission" date="2019-12" db="EMBL/GenBank/DDBJ databases">
        <title>Complete and Draft Genome Sequences of New Strains and Members of Some Known Species of the Genus Rathayibacter isolated from Plants.</title>
        <authorList>
            <person name="Tarlachkov S.V."/>
            <person name="Starodumova I.P."/>
            <person name="Dorofeeva L.V."/>
            <person name="Prisyazhnaya N.V."/>
            <person name="Leyn S.A."/>
            <person name="Zlamal J.E."/>
            <person name="Elane M.L."/>
            <person name="Osterman A.L."/>
            <person name="Nadler S.A."/>
            <person name="Subbotin S.A."/>
            <person name="Evtushenko L.I."/>
        </authorList>
    </citation>
    <scope>NUCLEOTIDE SEQUENCE</scope>
    <source>
        <strain evidence="2">VKM Ac-2761</strain>
    </source>
</reference>
<accession>A0A162GHR4</accession>
<dbReference type="Proteomes" id="UP000076717">
    <property type="component" value="Unassembled WGS sequence"/>
</dbReference>
<gene>
    <name evidence="1" type="ORF">ACH61_01501</name>
    <name evidence="2" type="ORF">GSU10_01045</name>
</gene>
<dbReference type="EMBL" id="LIIN01000042">
    <property type="protein sequence ID" value="KZX21359.1"/>
    <property type="molecule type" value="Genomic_DNA"/>
</dbReference>
<evidence type="ECO:0000313" key="3">
    <source>
        <dbReference type="Proteomes" id="UP000076717"/>
    </source>
</evidence>
<evidence type="ECO:0000313" key="2">
    <source>
        <dbReference type="EMBL" id="QHC54388.1"/>
    </source>
</evidence>
<reference evidence="4" key="2">
    <citation type="submission" date="2019-12" db="EMBL/GenBank/DDBJ databases">
        <title>Complete and draft genome sequences of new strains and members of some known species of the genus Rathayibacter isolated from plants.</title>
        <authorList>
            <person name="Tarlachkov S.V."/>
            <person name="Starodumova I.P."/>
            <person name="Dorofeeva L.V."/>
            <person name="Prisyazhnaya N.V."/>
            <person name="Leyn S."/>
            <person name="Zlamal J."/>
            <person name="Elan M."/>
            <person name="Osterman A.L."/>
            <person name="Nadler S."/>
            <person name="Subbotin S.A."/>
            <person name="Evtushenko L.I."/>
        </authorList>
    </citation>
    <scope>NUCLEOTIDE SEQUENCE [LARGE SCALE GENOMIC DNA]</scope>
    <source>
        <strain evidence="4">VKM Ac-2761</strain>
    </source>
</reference>
<evidence type="ECO:0000313" key="4">
    <source>
        <dbReference type="Proteomes" id="UP000465031"/>
    </source>
</evidence>